<dbReference type="Pfam" id="PF01610">
    <property type="entry name" value="DDE_Tnp_ISL3"/>
    <property type="match status" value="1"/>
</dbReference>
<organism evidence="2 3">
    <name type="scientific">Clostridium gasigenes</name>
    <dbReference type="NCBI Taxonomy" id="94869"/>
    <lineage>
        <taxon>Bacteria</taxon>
        <taxon>Bacillati</taxon>
        <taxon>Bacillota</taxon>
        <taxon>Clostridia</taxon>
        <taxon>Eubacteriales</taxon>
        <taxon>Clostridiaceae</taxon>
        <taxon>Clostridium</taxon>
    </lineage>
</organism>
<gene>
    <name evidence="2" type="ORF">H7E68_19740</name>
</gene>
<feature type="domain" description="Transposase IS204/IS1001/IS1096/IS1165 DDE" evidence="1">
    <location>
        <begin position="200"/>
        <end position="313"/>
    </location>
</feature>
<sequence length="339" mass="39508">VLDDTPQQVNVLKIDPISKALDIYSYNNDTPVNEDGLIIIYDNKSRNLDNSQYKRQSENRKIKQQLIRSIQSRWMEIEPQSIKLIADEFSIGVLTAKKYIQMSEEDIKLLDQPTNYKKRKTVADDYLNIIYKMLADKIEPAIILAYIIKMGYTGNIRTIQTYIELFAKNNFNYKLQINWAYKKEYPKDITLIKRHKVLSYILRKDSEETKGDGLEKHIEAIKKRYDIVNVLKNAYYSFYTTLMGNDPNQLETFINDYESSPIKGFIDGIKKDIAPVKNAISHSESSGFVEGNNNKFKLIKRILYGRANLVNLFKKCYVTFQVKCKDFSLQKLIKTNALN</sequence>
<dbReference type="Proteomes" id="UP000585258">
    <property type="component" value="Unassembled WGS sequence"/>
</dbReference>
<reference evidence="2 3" key="1">
    <citation type="submission" date="2020-08" db="EMBL/GenBank/DDBJ databases">
        <title>Clostridia isolated from Swiss meat.</title>
        <authorList>
            <person name="Wambui J."/>
            <person name="Stevens M.J.A."/>
            <person name="Stephan R."/>
        </authorList>
    </citation>
    <scope>NUCLEOTIDE SEQUENCE [LARGE SCALE GENOMIC DNA]</scope>
    <source>
        <strain evidence="2 3">CM001</strain>
    </source>
</reference>
<accession>A0A7X0SFZ1</accession>
<feature type="non-terminal residue" evidence="2">
    <location>
        <position position="1"/>
    </location>
</feature>
<evidence type="ECO:0000313" key="3">
    <source>
        <dbReference type="Proteomes" id="UP000585258"/>
    </source>
</evidence>
<dbReference type="RefSeq" id="WP_185165824.1">
    <property type="nucleotide sequence ID" value="NZ_JACKWY010000041.1"/>
</dbReference>
<proteinExistence type="predicted"/>
<comment type="caution">
    <text evidence="2">The sequence shown here is derived from an EMBL/GenBank/DDBJ whole genome shotgun (WGS) entry which is preliminary data.</text>
</comment>
<dbReference type="InterPro" id="IPR002560">
    <property type="entry name" value="Transposase_DDE"/>
</dbReference>
<dbReference type="AlphaFoldDB" id="A0A7X0SFZ1"/>
<dbReference type="EMBL" id="JACKWY010000041">
    <property type="protein sequence ID" value="MBB6716904.1"/>
    <property type="molecule type" value="Genomic_DNA"/>
</dbReference>
<name>A0A7X0SFZ1_9CLOT</name>
<evidence type="ECO:0000313" key="2">
    <source>
        <dbReference type="EMBL" id="MBB6716904.1"/>
    </source>
</evidence>
<protein>
    <submittedName>
        <fullName evidence="2">Transposase</fullName>
    </submittedName>
</protein>
<evidence type="ECO:0000259" key="1">
    <source>
        <dbReference type="Pfam" id="PF01610"/>
    </source>
</evidence>